<keyword evidence="6 12" id="KW-0547">Nucleotide-binding</keyword>
<evidence type="ECO:0000256" key="10">
    <source>
        <dbReference type="ARBA" id="ARBA00048743"/>
    </source>
</evidence>
<comment type="catalytic activity">
    <reaction evidence="10 12">
        <text>dTMP + ATP = dTDP + ADP</text>
        <dbReference type="Rhea" id="RHEA:13517"/>
        <dbReference type="ChEBI" id="CHEBI:30616"/>
        <dbReference type="ChEBI" id="CHEBI:58369"/>
        <dbReference type="ChEBI" id="CHEBI:63528"/>
        <dbReference type="ChEBI" id="CHEBI:456216"/>
        <dbReference type="EC" id="2.7.4.9"/>
    </reaction>
</comment>
<evidence type="ECO:0000256" key="8">
    <source>
        <dbReference type="ARBA" id="ARBA00022840"/>
    </source>
</evidence>
<keyword evidence="8 12" id="KW-0067">ATP-binding</keyword>
<sequence>MTQGAFITLEGIEGAGKSTCMAQLRLLMQQAGKYFLETREPGGTQLGEDLRALLLGHKHTGMSDDTELLLMFASRAEHLQQKILPALNKGHWVLCDRFTDATYAYQGGGRGIAFSRIQSLEDWVQQGLKPDLTLLLDLPVEQGLERAGKRSAPDRFESEAMSFFKRVRQSYLDLSSKEPERIKVIDASLELNEVLAQITNVMDDFLQQKG</sequence>
<dbReference type="HAMAP" id="MF_00165">
    <property type="entry name" value="Thymidylate_kinase"/>
    <property type="match status" value="1"/>
</dbReference>
<evidence type="ECO:0000256" key="5">
    <source>
        <dbReference type="ARBA" id="ARBA00022727"/>
    </source>
</evidence>
<feature type="binding site" evidence="12">
    <location>
        <begin position="11"/>
        <end position="18"/>
    </location>
    <ligand>
        <name>ATP</name>
        <dbReference type="ChEBI" id="CHEBI:30616"/>
    </ligand>
</feature>
<dbReference type="InterPro" id="IPR018094">
    <property type="entry name" value="Thymidylate_kinase"/>
</dbReference>
<evidence type="ECO:0000256" key="4">
    <source>
        <dbReference type="ARBA" id="ARBA00022679"/>
    </source>
</evidence>
<dbReference type="GO" id="GO:0005829">
    <property type="term" value="C:cytosol"/>
    <property type="evidence" value="ECO:0007669"/>
    <property type="project" value="TreeGrafter"/>
</dbReference>
<dbReference type="InterPro" id="IPR039430">
    <property type="entry name" value="Thymidylate_kin-like_dom"/>
</dbReference>
<evidence type="ECO:0000256" key="7">
    <source>
        <dbReference type="ARBA" id="ARBA00022777"/>
    </source>
</evidence>
<keyword evidence="4 12" id="KW-0808">Transferase</keyword>
<evidence type="ECO:0000256" key="11">
    <source>
        <dbReference type="ARBA" id="ARBA00057735"/>
    </source>
</evidence>
<evidence type="ECO:0000256" key="6">
    <source>
        <dbReference type="ARBA" id="ARBA00022741"/>
    </source>
</evidence>
<name>A0A831KAW0_9GAMM</name>
<dbReference type="GO" id="GO:0006235">
    <property type="term" value="P:dTTP biosynthetic process"/>
    <property type="evidence" value="ECO:0007669"/>
    <property type="project" value="UniProtKB-UniRule"/>
</dbReference>
<feature type="domain" description="Thymidylate kinase-like" evidence="13">
    <location>
        <begin position="9"/>
        <end position="198"/>
    </location>
</feature>
<dbReference type="GO" id="GO:0005524">
    <property type="term" value="F:ATP binding"/>
    <property type="evidence" value="ECO:0007669"/>
    <property type="project" value="UniProtKB-UniRule"/>
</dbReference>
<dbReference type="NCBIfam" id="TIGR00041">
    <property type="entry name" value="DTMP_kinase"/>
    <property type="match status" value="1"/>
</dbReference>
<accession>A0A831KAW0</accession>
<keyword evidence="7 12" id="KW-0418">Kinase</keyword>
<dbReference type="GO" id="GO:0006227">
    <property type="term" value="P:dUDP biosynthetic process"/>
    <property type="evidence" value="ECO:0007669"/>
    <property type="project" value="TreeGrafter"/>
</dbReference>
<comment type="function">
    <text evidence="11 12">Phosphorylation of dTMP to form dTDP in both de novo and salvage pathways of dTTP synthesis.</text>
</comment>
<comment type="similarity">
    <text evidence="1 12">Belongs to the thymidylate kinase family.</text>
</comment>
<dbReference type="PANTHER" id="PTHR10344:SF4">
    <property type="entry name" value="UMP-CMP KINASE 2, MITOCHONDRIAL"/>
    <property type="match status" value="1"/>
</dbReference>
<proteinExistence type="inferred from homology"/>
<dbReference type="GO" id="GO:0006233">
    <property type="term" value="P:dTDP biosynthetic process"/>
    <property type="evidence" value="ECO:0007669"/>
    <property type="project" value="InterPro"/>
</dbReference>
<evidence type="ECO:0000256" key="2">
    <source>
        <dbReference type="ARBA" id="ARBA00012980"/>
    </source>
</evidence>
<keyword evidence="5 12" id="KW-0545">Nucleotide biosynthesis</keyword>
<protein>
    <recommendedName>
        <fullName evidence="3 12">Thymidylate kinase</fullName>
        <ecNumber evidence="2 12">2.7.4.9</ecNumber>
    </recommendedName>
    <alternativeName>
        <fullName evidence="9 12">dTMP kinase</fullName>
    </alternativeName>
</protein>
<evidence type="ECO:0000256" key="3">
    <source>
        <dbReference type="ARBA" id="ARBA00017144"/>
    </source>
</evidence>
<dbReference type="EC" id="2.7.4.9" evidence="2 12"/>
<reference evidence="14" key="1">
    <citation type="journal article" date="2020" name="mSystems">
        <title>Genome- and Community-Level Interaction Insights into Carbon Utilization and Element Cycling Functions of Hydrothermarchaeota in Hydrothermal Sediment.</title>
        <authorList>
            <person name="Zhou Z."/>
            <person name="Liu Y."/>
            <person name="Xu W."/>
            <person name="Pan J."/>
            <person name="Luo Z.H."/>
            <person name="Li M."/>
        </authorList>
    </citation>
    <scope>NUCLEOTIDE SEQUENCE [LARGE SCALE GENOMIC DNA]</scope>
    <source>
        <strain evidence="14">HyVt-26</strain>
    </source>
</reference>
<dbReference type="Proteomes" id="UP000885822">
    <property type="component" value="Unassembled WGS sequence"/>
</dbReference>
<dbReference type="InterPro" id="IPR027417">
    <property type="entry name" value="P-loop_NTPase"/>
</dbReference>
<evidence type="ECO:0000259" key="13">
    <source>
        <dbReference type="Pfam" id="PF02223"/>
    </source>
</evidence>
<evidence type="ECO:0000256" key="12">
    <source>
        <dbReference type="HAMAP-Rule" id="MF_00165"/>
    </source>
</evidence>
<dbReference type="FunFam" id="3.40.50.300:FF:000225">
    <property type="entry name" value="Thymidylate kinase"/>
    <property type="match status" value="1"/>
</dbReference>
<dbReference type="SUPFAM" id="SSF52540">
    <property type="entry name" value="P-loop containing nucleoside triphosphate hydrolases"/>
    <property type="match status" value="1"/>
</dbReference>
<dbReference type="PANTHER" id="PTHR10344">
    <property type="entry name" value="THYMIDYLATE KINASE"/>
    <property type="match status" value="1"/>
</dbReference>
<evidence type="ECO:0000313" key="14">
    <source>
        <dbReference type="EMBL" id="HDK37504.1"/>
    </source>
</evidence>
<organism evidence="14">
    <name type="scientific">Thiolapillus brandeum</name>
    <dbReference type="NCBI Taxonomy" id="1076588"/>
    <lineage>
        <taxon>Bacteria</taxon>
        <taxon>Pseudomonadati</taxon>
        <taxon>Pseudomonadota</taxon>
        <taxon>Gammaproteobacteria</taxon>
        <taxon>Chromatiales</taxon>
        <taxon>Sedimenticolaceae</taxon>
        <taxon>Thiolapillus</taxon>
    </lineage>
</organism>
<dbReference type="EMBL" id="DRCV01000029">
    <property type="protein sequence ID" value="HDK37504.1"/>
    <property type="molecule type" value="Genomic_DNA"/>
</dbReference>
<dbReference type="CDD" id="cd01672">
    <property type="entry name" value="TMPK"/>
    <property type="match status" value="1"/>
</dbReference>
<dbReference type="AlphaFoldDB" id="A0A831KAW0"/>
<comment type="caution">
    <text evidence="14">The sequence shown here is derived from an EMBL/GenBank/DDBJ whole genome shotgun (WGS) entry which is preliminary data.</text>
</comment>
<evidence type="ECO:0000256" key="9">
    <source>
        <dbReference type="ARBA" id="ARBA00029962"/>
    </source>
</evidence>
<dbReference type="Gene3D" id="3.40.50.300">
    <property type="entry name" value="P-loop containing nucleotide triphosphate hydrolases"/>
    <property type="match status" value="1"/>
</dbReference>
<dbReference type="Pfam" id="PF02223">
    <property type="entry name" value="Thymidylate_kin"/>
    <property type="match status" value="1"/>
</dbReference>
<dbReference type="GO" id="GO:0004798">
    <property type="term" value="F:dTMP kinase activity"/>
    <property type="evidence" value="ECO:0007669"/>
    <property type="project" value="UniProtKB-UniRule"/>
</dbReference>
<gene>
    <name evidence="12" type="primary">tmk</name>
    <name evidence="14" type="ORF">ENG92_00595</name>
</gene>
<evidence type="ECO:0000256" key="1">
    <source>
        <dbReference type="ARBA" id="ARBA00009776"/>
    </source>
</evidence>